<dbReference type="PROSITE" id="PS00061">
    <property type="entry name" value="ADH_SHORT"/>
    <property type="match status" value="1"/>
</dbReference>
<dbReference type="SUPFAM" id="SSF51735">
    <property type="entry name" value="NAD(P)-binding Rossmann-fold domains"/>
    <property type="match status" value="1"/>
</dbReference>
<evidence type="ECO:0000256" key="11">
    <source>
        <dbReference type="ARBA" id="ARBA00023002"/>
    </source>
</evidence>
<keyword evidence="10" id="KW-0521">NADP</keyword>
<dbReference type="Proteomes" id="UP000298603">
    <property type="component" value="Chromosome"/>
</dbReference>
<evidence type="ECO:0000256" key="14">
    <source>
        <dbReference type="ARBA" id="ARBA00029743"/>
    </source>
</evidence>
<evidence type="ECO:0000256" key="8">
    <source>
        <dbReference type="ARBA" id="ARBA00022832"/>
    </source>
</evidence>
<evidence type="ECO:0000256" key="17">
    <source>
        <dbReference type="ARBA" id="ARBA00033040"/>
    </source>
</evidence>
<keyword evidence="7" id="KW-0444">Lipid biosynthesis</keyword>
<dbReference type="PANTHER" id="PTHR42879:SF2">
    <property type="entry name" value="3-OXOACYL-[ACYL-CARRIER-PROTEIN] REDUCTASE FABG"/>
    <property type="match status" value="1"/>
</dbReference>
<dbReference type="EC" id="1.1.1.100" evidence="5"/>
<dbReference type="PRINTS" id="PR00080">
    <property type="entry name" value="SDRFAMILY"/>
</dbReference>
<keyword evidence="8" id="KW-0276">Fatty acid metabolism</keyword>
<keyword evidence="11" id="KW-0560">Oxidoreductase</keyword>
<dbReference type="OrthoDB" id="9804774at2"/>
<dbReference type="InterPro" id="IPR020904">
    <property type="entry name" value="Sc_DH/Rdtase_CS"/>
</dbReference>
<evidence type="ECO:0000256" key="4">
    <source>
        <dbReference type="ARBA" id="ARBA00011881"/>
    </source>
</evidence>
<protein>
    <recommendedName>
        <fullName evidence="6">3-oxoacyl-[acyl-carrier-protein] reductase FabG</fullName>
        <ecNumber evidence="5">1.1.1.100</ecNumber>
    </recommendedName>
    <alternativeName>
        <fullName evidence="17">3-ketoacyl-acyl carrier protein reductase</fullName>
    </alternativeName>
    <alternativeName>
        <fullName evidence="14 16">Beta-Ketoacyl-acyl carrier protein reductase</fullName>
    </alternativeName>
    <alternativeName>
        <fullName evidence="15">Beta-ketoacyl-ACP reductase</fullName>
    </alternativeName>
</protein>
<keyword evidence="13" id="KW-0275">Fatty acid biosynthesis</keyword>
<dbReference type="PRINTS" id="PR00081">
    <property type="entry name" value="GDHRDH"/>
</dbReference>
<dbReference type="RefSeq" id="WP_158349727.1">
    <property type="nucleotide sequence ID" value="NZ_CP032996.1"/>
</dbReference>
<keyword evidence="12" id="KW-0443">Lipid metabolism</keyword>
<evidence type="ECO:0000256" key="1">
    <source>
        <dbReference type="ARBA" id="ARBA00002607"/>
    </source>
</evidence>
<sequence>MKKNKKIALITGASRGIGKKIAQELSNNNIIVIGTSTNREGVKKINNMLNKKGYGIILNLNNFCEISQCIKIIYATFKKIDILINSAAIKIDKLFINMSLKEWNTVLKINLTAIFYITQLVVKKMIKKKYGRIITIGSIIGNIGNIGQINYSASKSGIIGFNKTLALEVASKGITANIISPGFIQSGMTKTISKKKKKEFLLKIPVKKFGSKKHISSIILFLISKESSYITGQNIHINGGMYMN</sequence>
<comment type="similarity">
    <text evidence="3">Belongs to the short-chain dehydrogenases/reductases (SDR) family.</text>
</comment>
<dbReference type="EMBL" id="CP032996">
    <property type="protein sequence ID" value="QCI27395.1"/>
    <property type="molecule type" value="Genomic_DNA"/>
</dbReference>
<dbReference type="NCBIfam" id="NF009466">
    <property type="entry name" value="PRK12826.1-2"/>
    <property type="match status" value="1"/>
</dbReference>
<name>A0A4D6YPV0_9GAMM</name>
<dbReference type="FunFam" id="3.40.50.720:FF:000173">
    <property type="entry name" value="3-oxoacyl-[acyl-carrier protein] reductase"/>
    <property type="match status" value="1"/>
</dbReference>
<comment type="subunit">
    <text evidence="4">Homotetramer.</text>
</comment>
<dbReference type="InterPro" id="IPR002347">
    <property type="entry name" value="SDR_fam"/>
</dbReference>
<comment type="catalytic activity">
    <reaction evidence="18">
        <text>a (3R)-hydroxyacyl-[ACP] + NADP(+) = a 3-oxoacyl-[ACP] + NADPH + H(+)</text>
        <dbReference type="Rhea" id="RHEA:17397"/>
        <dbReference type="Rhea" id="RHEA-COMP:9916"/>
        <dbReference type="Rhea" id="RHEA-COMP:9945"/>
        <dbReference type="ChEBI" id="CHEBI:15378"/>
        <dbReference type="ChEBI" id="CHEBI:57783"/>
        <dbReference type="ChEBI" id="CHEBI:58349"/>
        <dbReference type="ChEBI" id="CHEBI:78776"/>
        <dbReference type="ChEBI" id="CHEBI:78827"/>
        <dbReference type="EC" id="1.1.1.100"/>
    </reaction>
</comment>
<evidence type="ECO:0000313" key="19">
    <source>
        <dbReference type="EMBL" id="QCI27395.1"/>
    </source>
</evidence>
<evidence type="ECO:0000256" key="10">
    <source>
        <dbReference type="ARBA" id="ARBA00022857"/>
    </source>
</evidence>
<dbReference type="AlphaFoldDB" id="A0A4D6YPV0"/>
<evidence type="ECO:0000256" key="2">
    <source>
        <dbReference type="ARBA" id="ARBA00005194"/>
    </source>
</evidence>
<accession>A0A4D6YPV0</accession>
<evidence type="ECO:0000256" key="16">
    <source>
        <dbReference type="ARBA" id="ARBA00032683"/>
    </source>
</evidence>
<keyword evidence="20" id="KW-1185">Reference proteome</keyword>
<dbReference type="GO" id="GO:0006633">
    <property type="term" value="P:fatty acid biosynthetic process"/>
    <property type="evidence" value="ECO:0007669"/>
    <property type="project" value="UniProtKB-KW"/>
</dbReference>
<dbReference type="GO" id="GO:0004316">
    <property type="term" value="F:3-oxoacyl-[acyl-carrier-protein] reductase (NADPH) activity"/>
    <property type="evidence" value="ECO:0007669"/>
    <property type="project" value="UniProtKB-EC"/>
</dbReference>
<evidence type="ECO:0000313" key="20">
    <source>
        <dbReference type="Proteomes" id="UP000298603"/>
    </source>
</evidence>
<gene>
    <name evidence="19" type="ORF">D9V81_01210</name>
</gene>
<comment type="pathway">
    <text evidence="2">Lipid metabolism; fatty acid biosynthesis.</text>
</comment>
<dbReference type="InterPro" id="IPR036291">
    <property type="entry name" value="NAD(P)-bd_dom_sf"/>
</dbReference>
<evidence type="ECO:0000256" key="12">
    <source>
        <dbReference type="ARBA" id="ARBA00023098"/>
    </source>
</evidence>
<organism evidence="19 20">
    <name type="scientific">Buchnera aphidicola</name>
    <name type="common">Therioaphis trifolii</name>
    <dbReference type="NCBI Taxonomy" id="1241884"/>
    <lineage>
        <taxon>Bacteria</taxon>
        <taxon>Pseudomonadati</taxon>
        <taxon>Pseudomonadota</taxon>
        <taxon>Gammaproteobacteria</taxon>
        <taxon>Enterobacterales</taxon>
        <taxon>Erwiniaceae</taxon>
        <taxon>Buchnera</taxon>
    </lineage>
</organism>
<evidence type="ECO:0000256" key="6">
    <source>
        <dbReference type="ARBA" id="ARBA00017650"/>
    </source>
</evidence>
<keyword evidence="9" id="KW-0106">Calcium</keyword>
<proteinExistence type="inferred from homology"/>
<dbReference type="Gene3D" id="3.40.50.720">
    <property type="entry name" value="NAD(P)-binding Rossmann-like Domain"/>
    <property type="match status" value="1"/>
</dbReference>
<evidence type="ECO:0000256" key="15">
    <source>
        <dbReference type="ARBA" id="ARBA00029899"/>
    </source>
</evidence>
<evidence type="ECO:0000256" key="3">
    <source>
        <dbReference type="ARBA" id="ARBA00006484"/>
    </source>
</evidence>
<evidence type="ECO:0000256" key="9">
    <source>
        <dbReference type="ARBA" id="ARBA00022837"/>
    </source>
</evidence>
<evidence type="ECO:0000256" key="7">
    <source>
        <dbReference type="ARBA" id="ARBA00022516"/>
    </source>
</evidence>
<evidence type="ECO:0000256" key="5">
    <source>
        <dbReference type="ARBA" id="ARBA00012948"/>
    </source>
</evidence>
<evidence type="ECO:0000256" key="13">
    <source>
        <dbReference type="ARBA" id="ARBA00023160"/>
    </source>
</evidence>
<dbReference type="PANTHER" id="PTHR42879">
    <property type="entry name" value="3-OXOACYL-(ACYL-CARRIER-PROTEIN) REDUCTASE"/>
    <property type="match status" value="1"/>
</dbReference>
<comment type="function">
    <text evidence="1">Catalyzes the NADPH-dependent reduction of beta-ketoacyl-ACP substrates to beta-hydroxyacyl-ACP products, the first reductive step in the elongation cycle of fatty acid biosynthesis.</text>
</comment>
<dbReference type="Pfam" id="PF13561">
    <property type="entry name" value="adh_short_C2"/>
    <property type="match status" value="1"/>
</dbReference>
<reference evidence="19 20" key="1">
    <citation type="submission" date="2018-10" db="EMBL/GenBank/DDBJ databases">
        <title>Comparative functional genomics of the obligate endosymbiont Buchnera aphidicola.</title>
        <authorList>
            <person name="Chong R.A."/>
        </authorList>
    </citation>
    <scope>NUCLEOTIDE SEQUENCE [LARGE SCALE GENOMIC DNA]</scope>
    <source>
        <strain evidence="19 20">Tma</strain>
    </source>
</reference>
<evidence type="ECO:0000256" key="18">
    <source>
        <dbReference type="ARBA" id="ARBA00048508"/>
    </source>
</evidence>
<dbReference type="InterPro" id="IPR050259">
    <property type="entry name" value="SDR"/>
</dbReference>